<protein>
    <recommendedName>
        <fullName evidence="3">Protein HRI1</fullName>
    </recommendedName>
</protein>
<proteinExistence type="predicted"/>
<gene>
    <name evidence="1" type="ORF">BDZ94DRAFT_1311463</name>
</gene>
<dbReference type="AlphaFoldDB" id="A0A9P6CH11"/>
<accession>A0A9P6CH11</accession>
<name>A0A9P6CH11_9AGAR</name>
<comment type="caution">
    <text evidence="1">The sequence shown here is derived from an EMBL/GenBank/DDBJ whole genome shotgun (WGS) entry which is preliminary data.</text>
</comment>
<dbReference type="OrthoDB" id="4045395at2759"/>
<dbReference type="Proteomes" id="UP000807353">
    <property type="component" value="Unassembled WGS sequence"/>
</dbReference>
<organism evidence="1 2">
    <name type="scientific">Collybia nuda</name>
    <dbReference type="NCBI Taxonomy" id="64659"/>
    <lineage>
        <taxon>Eukaryota</taxon>
        <taxon>Fungi</taxon>
        <taxon>Dikarya</taxon>
        <taxon>Basidiomycota</taxon>
        <taxon>Agaricomycotina</taxon>
        <taxon>Agaricomycetes</taxon>
        <taxon>Agaricomycetidae</taxon>
        <taxon>Agaricales</taxon>
        <taxon>Tricholomatineae</taxon>
        <taxon>Clitocybaceae</taxon>
        <taxon>Collybia</taxon>
    </lineage>
</organism>
<evidence type="ECO:0000313" key="2">
    <source>
        <dbReference type="Proteomes" id="UP000807353"/>
    </source>
</evidence>
<evidence type="ECO:0000313" key="1">
    <source>
        <dbReference type="EMBL" id="KAF9460448.1"/>
    </source>
</evidence>
<dbReference type="Gene3D" id="2.40.128.320">
    <property type="entry name" value="Protein HRI1, N-terminal domain"/>
    <property type="match status" value="1"/>
</dbReference>
<reference evidence="1" key="1">
    <citation type="submission" date="2020-11" db="EMBL/GenBank/DDBJ databases">
        <authorList>
            <consortium name="DOE Joint Genome Institute"/>
            <person name="Ahrendt S."/>
            <person name="Riley R."/>
            <person name="Andreopoulos W."/>
            <person name="Labutti K."/>
            <person name="Pangilinan J."/>
            <person name="Ruiz-Duenas F.J."/>
            <person name="Barrasa J.M."/>
            <person name="Sanchez-Garcia M."/>
            <person name="Camarero S."/>
            <person name="Miyauchi S."/>
            <person name="Serrano A."/>
            <person name="Linde D."/>
            <person name="Babiker R."/>
            <person name="Drula E."/>
            <person name="Ayuso-Fernandez I."/>
            <person name="Pacheco R."/>
            <person name="Padilla G."/>
            <person name="Ferreira P."/>
            <person name="Barriuso J."/>
            <person name="Kellner H."/>
            <person name="Castanera R."/>
            <person name="Alfaro M."/>
            <person name="Ramirez L."/>
            <person name="Pisabarro A.G."/>
            <person name="Kuo A."/>
            <person name="Tritt A."/>
            <person name="Lipzen A."/>
            <person name="He G."/>
            <person name="Yan M."/>
            <person name="Ng V."/>
            <person name="Cullen D."/>
            <person name="Martin F."/>
            <person name="Rosso M.-N."/>
            <person name="Henrissat B."/>
            <person name="Hibbett D."/>
            <person name="Martinez A.T."/>
            <person name="Grigoriev I.V."/>
        </authorList>
    </citation>
    <scope>NUCLEOTIDE SEQUENCE</scope>
    <source>
        <strain evidence="1">CBS 247.69</strain>
    </source>
</reference>
<dbReference type="InterPro" id="IPR031818">
    <property type="entry name" value="Hri1"/>
</dbReference>
<keyword evidence="2" id="KW-1185">Reference proteome</keyword>
<dbReference type="Pfam" id="PF16815">
    <property type="entry name" value="HRI1"/>
    <property type="match status" value="1"/>
</dbReference>
<evidence type="ECO:0008006" key="3">
    <source>
        <dbReference type="Google" id="ProtNLM"/>
    </source>
</evidence>
<dbReference type="EMBL" id="MU150298">
    <property type="protein sequence ID" value="KAF9460448.1"/>
    <property type="molecule type" value="Genomic_DNA"/>
</dbReference>
<sequence length="210" mass="23813">MPPVGFVSYRLSIRWLPDEASEPTDTVVLTGARRGTFLDTRFFKATKKLDWAFAGNRTQTTAPSFDKVEDSGVNTTLPDGTTLEVGEMINPETGKVTAFEEIWKDEEVVDVEAVLFVRNTAGTKWQARVGRWQHAMGRKDGIFWAWQGEKENNGNWTVRYSTDVGVAVKWLPMNEDTDDWVEGSMVQWEGDNWFILERGRACCWGASFAM</sequence>
<dbReference type="InterPro" id="IPR043047">
    <property type="entry name" value="Hri1_N_sf"/>
</dbReference>